<evidence type="ECO:0000313" key="1">
    <source>
        <dbReference type="EMBL" id="RRT71721.1"/>
    </source>
</evidence>
<protein>
    <submittedName>
        <fullName evidence="1">Uncharacterized protein</fullName>
    </submittedName>
</protein>
<evidence type="ECO:0000313" key="2">
    <source>
        <dbReference type="Proteomes" id="UP000287651"/>
    </source>
</evidence>
<organism evidence="1 2">
    <name type="scientific">Ensete ventricosum</name>
    <name type="common">Abyssinian banana</name>
    <name type="synonym">Musa ensete</name>
    <dbReference type="NCBI Taxonomy" id="4639"/>
    <lineage>
        <taxon>Eukaryota</taxon>
        <taxon>Viridiplantae</taxon>
        <taxon>Streptophyta</taxon>
        <taxon>Embryophyta</taxon>
        <taxon>Tracheophyta</taxon>
        <taxon>Spermatophyta</taxon>
        <taxon>Magnoliopsida</taxon>
        <taxon>Liliopsida</taxon>
        <taxon>Zingiberales</taxon>
        <taxon>Musaceae</taxon>
        <taxon>Ensete</taxon>
    </lineage>
</organism>
<proteinExistence type="predicted"/>
<dbReference type="EMBL" id="AMZH03003626">
    <property type="protein sequence ID" value="RRT71721.1"/>
    <property type="molecule type" value="Genomic_DNA"/>
</dbReference>
<dbReference type="AlphaFoldDB" id="A0A427A6C1"/>
<reference evidence="1 2" key="1">
    <citation type="journal article" date="2014" name="Agronomy (Basel)">
        <title>A Draft Genome Sequence for Ensete ventricosum, the Drought-Tolerant Tree Against Hunger.</title>
        <authorList>
            <person name="Harrison J."/>
            <person name="Moore K.A."/>
            <person name="Paszkiewicz K."/>
            <person name="Jones T."/>
            <person name="Grant M."/>
            <person name="Ambacheew D."/>
            <person name="Muzemil S."/>
            <person name="Studholme D.J."/>
        </authorList>
    </citation>
    <scope>NUCLEOTIDE SEQUENCE [LARGE SCALE GENOMIC DNA]</scope>
</reference>
<gene>
    <name evidence="1" type="ORF">B296_00023996</name>
</gene>
<name>A0A427A6C1_ENSVE</name>
<comment type="caution">
    <text evidence="1">The sequence shown here is derived from an EMBL/GenBank/DDBJ whole genome shotgun (WGS) entry which is preliminary data.</text>
</comment>
<sequence>MTVSTQRMEKVQHQSHIDFLVQLQRLQIKELVVNEDPNLPSLLTEFSEVFAESKGLPPTRLHYDRKLMKDDDKIITPLMTSLVRRRLCRKRHCLCVASPRVGTWPTNGLPMVGLPMGTFAYRRYLCGKVAPP</sequence>
<dbReference type="Proteomes" id="UP000287651">
    <property type="component" value="Unassembled WGS sequence"/>
</dbReference>
<accession>A0A427A6C1</accession>